<dbReference type="EMBL" id="VFOZ01000001">
    <property type="protein sequence ID" value="TQL98472.1"/>
    <property type="molecule type" value="Genomic_DNA"/>
</dbReference>
<keyword evidence="3" id="KW-1185">Reference proteome</keyword>
<accession>A0A543CMZ7</accession>
<dbReference type="PANTHER" id="PTHR35585:SF1">
    <property type="entry name" value="HHE DOMAIN PROTEIN (AFU_ORTHOLOGUE AFUA_4G00730)"/>
    <property type="match status" value="1"/>
</dbReference>
<organism evidence="2 3">
    <name type="scientific">Actinoallomurus bryophytorum</name>
    <dbReference type="NCBI Taxonomy" id="1490222"/>
    <lineage>
        <taxon>Bacteria</taxon>
        <taxon>Bacillati</taxon>
        <taxon>Actinomycetota</taxon>
        <taxon>Actinomycetes</taxon>
        <taxon>Streptosporangiales</taxon>
        <taxon>Thermomonosporaceae</taxon>
        <taxon>Actinoallomurus</taxon>
    </lineage>
</organism>
<dbReference type="Gene3D" id="1.20.120.520">
    <property type="entry name" value="nmb1532 protein domain like"/>
    <property type="match status" value="1"/>
</dbReference>
<dbReference type="InterPro" id="IPR012312">
    <property type="entry name" value="Hemerythrin-like"/>
</dbReference>
<feature type="domain" description="Hemerythrin-like" evidence="1">
    <location>
        <begin position="7"/>
        <end position="125"/>
    </location>
</feature>
<dbReference type="Proteomes" id="UP000316096">
    <property type="component" value="Unassembled WGS sequence"/>
</dbReference>
<evidence type="ECO:0000313" key="3">
    <source>
        <dbReference type="Proteomes" id="UP000316096"/>
    </source>
</evidence>
<dbReference type="Pfam" id="PF01814">
    <property type="entry name" value="Hemerythrin"/>
    <property type="match status" value="1"/>
</dbReference>
<evidence type="ECO:0000313" key="2">
    <source>
        <dbReference type="EMBL" id="TQL98472.1"/>
    </source>
</evidence>
<name>A0A543CMZ7_9ACTN</name>
<dbReference type="OrthoDB" id="9793637at2"/>
<reference evidence="2 3" key="1">
    <citation type="submission" date="2019-06" db="EMBL/GenBank/DDBJ databases">
        <title>Sequencing the genomes of 1000 actinobacteria strains.</title>
        <authorList>
            <person name="Klenk H.-P."/>
        </authorList>
    </citation>
    <scope>NUCLEOTIDE SEQUENCE [LARGE SCALE GENOMIC DNA]</scope>
    <source>
        <strain evidence="2 3">DSM 102200</strain>
    </source>
</reference>
<proteinExistence type="predicted"/>
<dbReference type="RefSeq" id="WP_141957066.1">
    <property type="nucleotide sequence ID" value="NZ_VFOZ01000001.1"/>
</dbReference>
<gene>
    <name evidence="2" type="ORF">FB559_4098</name>
</gene>
<evidence type="ECO:0000259" key="1">
    <source>
        <dbReference type="Pfam" id="PF01814"/>
    </source>
</evidence>
<dbReference type="PANTHER" id="PTHR35585">
    <property type="entry name" value="HHE DOMAIN PROTEIN (AFU_ORTHOLOGUE AFUA_4G00730)"/>
    <property type="match status" value="1"/>
</dbReference>
<sequence>MNRPDDLISMLKEDHRELRQLFVEVEFLSGGESLRRTLTDQLIVEMVRHAVAEEAYLYPASLEYLPDGAWIVEQAIIEHEWLEGILRQLEAPDLPDDHFSYLLARLTPDTRRHMDDEEERIFPLLSEYVSREQLVVLGELARKAKERAPSRLDAGSQNRLTTLLETGAGLVGRVREHLCGRGKAYPELPMR</sequence>
<dbReference type="AlphaFoldDB" id="A0A543CMZ7"/>
<protein>
    <submittedName>
        <fullName evidence="2">Hemerythrin-like domain-containing protein</fullName>
    </submittedName>
</protein>
<comment type="caution">
    <text evidence="2">The sequence shown here is derived from an EMBL/GenBank/DDBJ whole genome shotgun (WGS) entry which is preliminary data.</text>
</comment>